<organism evidence="2 3">
    <name type="scientific">Candidatus Erwinia dacicola</name>
    <dbReference type="NCBI Taxonomy" id="252393"/>
    <lineage>
        <taxon>Bacteria</taxon>
        <taxon>Pseudomonadati</taxon>
        <taxon>Pseudomonadota</taxon>
        <taxon>Gammaproteobacteria</taxon>
        <taxon>Enterobacterales</taxon>
        <taxon>Erwiniaceae</taxon>
        <taxon>Erwinia</taxon>
    </lineage>
</organism>
<dbReference type="GO" id="GO:0005524">
    <property type="term" value="F:ATP binding"/>
    <property type="evidence" value="ECO:0007669"/>
    <property type="project" value="InterPro"/>
</dbReference>
<protein>
    <submittedName>
        <fullName evidence="2">ABC transporter family protein</fullName>
    </submittedName>
</protein>
<dbReference type="Pfam" id="PF00005">
    <property type="entry name" value="ABC_tran"/>
    <property type="match status" value="1"/>
</dbReference>
<dbReference type="EMBL" id="LJAM02000357">
    <property type="protein sequence ID" value="RAP70406.1"/>
    <property type="molecule type" value="Genomic_DNA"/>
</dbReference>
<dbReference type="GO" id="GO:0016887">
    <property type="term" value="F:ATP hydrolysis activity"/>
    <property type="evidence" value="ECO:0007669"/>
    <property type="project" value="InterPro"/>
</dbReference>
<dbReference type="PANTHER" id="PTHR43394">
    <property type="entry name" value="ATP-DEPENDENT PERMEASE MDL1, MITOCHONDRIAL"/>
    <property type="match status" value="1"/>
</dbReference>
<feature type="domain" description="ABC transporter" evidence="1">
    <location>
        <begin position="20"/>
        <end position="95"/>
    </location>
</feature>
<reference evidence="2" key="1">
    <citation type="submission" date="2018-04" db="EMBL/GenBank/DDBJ databases">
        <title>Genomes of the Obligate Erwinia dacicola and Facultative Enterobacter sp. OLF Endosymbionts of the Olive Fruit fly, Bactrocera oleae.</title>
        <authorList>
            <person name="Estes A.M."/>
            <person name="Hearn D.J."/>
            <person name="Agarwal S."/>
            <person name="Pierson E.A."/>
            <person name="Dunning-Hotopp J.C."/>
        </authorList>
    </citation>
    <scope>NUCLEOTIDE SEQUENCE [LARGE SCALE GENOMIC DNA]</scope>
    <source>
        <strain evidence="2">Oroville</strain>
    </source>
</reference>
<comment type="caution">
    <text evidence="2">The sequence shown here is derived from an EMBL/GenBank/DDBJ whole genome shotgun (WGS) entry which is preliminary data.</text>
</comment>
<dbReference type="InterPro" id="IPR027417">
    <property type="entry name" value="P-loop_NTPase"/>
</dbReference>
<keyword evidence="3" id="KW-1185">Reference proteome</keyword>
<dbReference type="Gene3D" id="3.40.50.300">
    <property type="entry name" value="P-loop containing nucleotide triphosphate hydrolases"/>
    <property type="match status" value="1"/>
</dbReference>
<accession>A0A328TRH9</accession>
<proteinExistence type="predicted"/>
<evidence type="ECO:0000259" key="1">
    <source>
        <dbReference type="Pfam" id="PF00005"/>
    </source>
</evidence>
<feature type="non-terminal residue" evidence="2">
    <location>
        <position position="1"/>
    </location>
</feature>
<evidence type="ECO:0000313" key="3">
    <source>
        <dbReference type="Proteomes" id="UP000244334"/>
    </source>
</evidence>
<name>A0A328TRH9_9GAMM</name>
<dbReference type="Proteomes" id="UP000244334">
    <property type="component" value="Unassembled WGS sequence"/>
</dbReference>
<dbReference type="InterPro" id="IPR039421">
    <property type="entry name" value="Type_1_exporter"/>
</dbReference>
<gene>
    <name evidence="2" type="ORF">ACZ87_02789</name>
</gene>
<dbReference type="AlphaFoldDB" id="A0A328TRH9"/>
<dbReference type="InterPro" id="IPR003439">
    <property type="entry name" value="ABC_transporter-like_ATP-bd"/>
</dbReference>
<sequence>QIYIGRWASFTSVATVLVDNFFANVTLGRDVSEDAVWQALETVQLARLASEMSDGIFTRLGEQGNNLSVGQKQLLAMARVLVATPQILILDEATANIDSGTEQAIQKALRAVRERTTHRNGALFVLNPMP</sequence>
<dbReference type="SUPFAM" id="SSF52540">
    <property type="entry name" value="P-loop containing nucleoside triphosphate hydrolases"/>
    <property type="match status" value="1"/>
</dbReference>
<evidence type="ECO:0000313" key="2">
    <source>
        <dbReference type="EMBL" id="RAP70406.1"/>
    </source>
</evidence>
<dbReference type="PANTHER" id="PTHR43394:SF1">
    <property type="entry name" value="ATP-BINDING CASSETTE SUB-FAMILY B MEMBER 10, MITOCHONDRIAL"/>
    <property type="match status" value="1"/>
</dbReference>
<dbReference type="GO" id="GO:0015421">
    <property type="term" value="F:ABC-type oligopeptide transporter activity"/>
    <property type="evidence" value="ECO:0007669"/>
    <property type="project" value="TreeGrafter"/>
</dbReference>